<dbReference type="SUPFAM" id="SSF52922">
    <property type="entry name" value="TK C-terminal domain-like"/>
    <property type="match status" value="1"/>
</dbReference>
<comment type="function">
    <text evidence="1">Catalyzes the ferredoxin-dependent oxidative decarboxylation of arylpyruvates.</text>
</comment>
<dbReference type="HOGENOM" id="CLU_017727_0_0_2"/>
<comment type="subunit">
    <text evidence="2">Heterodimer of the IorA and IorB subunits.</text>
</comment>
<dbReference type="CDD" id="cd07034">
    <property type="entry name" value="TPP_PYR_PFOR_IOR-alpha_like"/>
    <property type="match status" value="1"/>
</dbReference>
<dbReference type="PATRIC" id="fig|593117.10.peg.1127"/>
<feature type="binding site" evidence="13">
    <location>
        <position position="602"/>
    </location>
    <ligand>
        <name>[4Fe-4S] cluster</name>
        <dbReference type="ChEBI" id="CHEBI:49883"/>
        <label>1</label>
    </ligand>
</feature>
<dbReference type="FunFam" id="3.30.70.20:FF:000089">
    <property type="entry name" value="Indolepyruvate oxidoreductase subunit IorA"/>
    <property type="match status" value="1"/>
</dbReference>
<keyword evidence="6" id="KW-0677">Repeat</keyword>
<dbReference type="PaxDb" id="593117-TGAM_1129"/>
<keyword evidence="16" id="KW-1185">Reference proteome</keyword>
<dbReference type="SUPFAM" id="SSF54862">
    <property type="entry name" value="4Fe-4S ferredoxins"/>
    <property type="match status" value="1"/>
</dbReference>
<dbReference type="EMBL" id="CP001398">
    <property type="protein sequence ID" value="ACS33631.1"/>
    <property type="molecule type" value="Genomic_DNA"/>
</dbReference>
<dbReference type="InterPro" id="IPR009014">
    <property type="entry name" value="Transketo_C/PFOR_II"/>
</dbReference>
<dbReference type="InterPro" id="IPR017900">
    <property type="entry name" value="4Fe4S_Fe_S_CS"/>
</dbReference>
<dbReference type="PROSITE" id="PS00198">
    <property type="entry name" value="4FE4S_FER_1"/>
    <property type="match status" value="1"/>
</dbReference>
<dbReference type="GO" id="GO:0051539">
    <property type="term" value="F:4 iron, 4 sulfur cluster binding"/>
    <property type="evidence" value="ECO:0007669"/>
    <property type="project" value="UniProtKB-KW"/>
</dbReference>
<evidence type="ECO:0000259" key="14">
    <source>
        <dbReference type="PROSITE" id="PS51379"/>
    </source>
</evidence>
<dbReference type="GO" id="GO:0030976">
    <property type="term" value="F:thiamine pyrophosphate binding"/>
    <property type="evidence" value="ECO:0007669"/>
    <property type="project" value="InterPro"/>
</dbReference>
<protein>
    <recommendedName>
        <fullName evidence="12">Indolepyruvate ferredoxin oxidoreductase subunit alpha</fullName>
        <ecNumber evidence="12">1.2.7.8</ecNumber>
    </recommendedName>
</protein>
<feature type="domain" description="4Fe-4S ferredoxin-type" evidence="14">
    <location>
        <begin position="624"/>
        <end position="653"/>
    </location>
</feature>
<gene>
    <name evidence="15" type="primary">iorA-2</name>
    <name evidence="15" type="ordered locus">TGAM_1129</name>
</gene>
<dbReference type="eggNOG" id="arCOG01609">
    <property type="taxonomic scope" value="Archaea"/>
</dbReference>
<evidence type="ECO:0000256" key="7">
    <source>
        <dbReference type="ARBA" id="ARBA00022982"/>
    </source>
</evidence>
<dbReference type="AlphaFoldDB" id="C5A5W9"/>
<feature type="binding site" evidence="13">
    <location>
        <position position="605"/>
    </location>
    <ligand>
        <name>[4Fe-4S] cluster</name>
        <dbReference type="ChEBI" id="CHEBI:49883"/>
        <label>1</label>
    </ligand>
</feature>
<keyword evidence="3" id="KW-0813">Transport</keyword>
<dbReference type="GO" id="GO:0006082">
    <property type="term" value="P:organic acid metabolic process"/>
    <property type="evidence" value="ECO:0007669"/>
    <property type="project" value="UniProtKB-ARBA"/>
</dbReference>
<sequence>MGFGAFFRATSFISFLQPLKGGCMETVKAYPSDSTEVKGERREKKLLMGNEAIAYGALESGVVFATGYPGTPSTEVIETIARLKPEVFAEWAPNEKVALEEAAGVAYTGLRALVTMKCVGLNVAADPLMSLAYSGVEGGLVILVADDPGPHTSQTEQDDRYYGKISLLPVLEPADPQEAHDLIKYAYELSERYKVPVIFRTTTRVNHTTADVEVGEFIELDRKPVFKKDIERYVRASMEGNRKRHRWLNETLAKIEEEFNSMPFNWVEGSGKIGIIVEGAPYNYVKEVLPRINADFKVLKLSTPHPLPKKLVTDFLKDVDYAIVIEDGAPLLEEEVKIAAYEAGLSVPIYGKRTGHLPLEGELTPSLVRNALLRLIGESEETYEKPEGVKLAESLAPKRPPVMCPGCPHRGSYRAVLDALRDLKLGRYKVPIHGDIGCYALSLLPPLEAIWTEYVMGASISLANGQSIVTDKKIIATIGDSTFFHNGIQPLIDAVYKNLNVLVMILDNRTTAMTGHQPHPGTGGSETGRKFNEIDIEALVKALGVKYVKTVDPYDLKATREAIKEAMQVEGPAVIIAKRECVIPVIRRGEIGELPVVIEDKCTGCKACILLTGCPALVYDPETNKVRIDSLLCTGCGVCNQTCPFDAIKFPSELERGA</sequence>
<keyword evidence="4 13" id="KW-0004">4Fe-4S</keyword>
<dbReference type="GO" id="GO:0044272">
    <property type="term" value="P:sulfur compound biosynthetic process"/>
    <property type="evidence" value="ECO:0007669"/>
    <property type="project" value="UniProtKB-ARBA"/>
</dbReference>
<evidence type="ECO:0000313" key="16">
    <source>
        <dbReference type="Proteomes" id="UP000001488"/>
    </source>
</evidence>
<dbReference type="PROSITE" id="PS51379">
    <property type="entry name" value="4FE4S_FER_2"/>
    <property type="match status" value="2"/>
</dbReference>
<dbReference type="KEGG" id="tga:TGAM_1129"/>
<dbReference type="InterPro" id="IPR011766">
    <property type="entry name" value="TPP_enzyme_TPP-bd"/>
</dbReference>
<feature type="binding site" evidence="13">
    <location>
        <position position="643"/>
    </location>
    <ligand>
        <name>[4Fe-4S] cluster</name>
        <dbReference type="ChEBI" id="CHEBI:49883"/>
        <label>1</label>
    </ligand>
</feature>
<evidence type="ECO:0000256" key="13">
    <source>
        <dbReference type="PIRSR" id="PIRSR006439-50"/>
    </source>
</evidence>
<feature type="binding site" evidence="13">
    <location>
        <position position="633"/>
    </location>
    <ligand>
        <name>[4Fe-4S] cluster</name>
        <dbReference type="ChEBI" id="CHEBI:49883"/>
        <label>2</label>
    </ligand>
</feature>
<dbReference type="Pfam" id="PF02775">
    <property type="entry name" value="TPP_enzyme_C"/>
    <property type="match status" value="1"/>
</dbReference>
<dbReference type="NCBIfam" id="TIGR03336">
    <property type="entry name" value="IOR_alpha"/>
    <property type="match status" value="1"/>
</dbReference>
<evidence type="ECO:0000256" key="12">
    <source>
        <dbReference type="NCBIfam" id="TIGR03336"/>
    </source>
</evidence>
<feature type="binding site" evidence="13">
    <location>
        <position position="636"/>
    </location>
    <ligand>
        <name>[4Fe-4S] cluster</name>
        <dbReference type="ChEBI" id="CHEBI:49883"/>
        <label>2</label>
    </ligand>
</feature>
<reference evidence="15 16" key="1">
    <citation type="journal article" date="2007" name="Genome Biol.">
        <title>Genome analysis and genome-wide proteomics of Thermococcus gammatolerans, the most radioresistant organism known amongst the Archaea.</title>
        <authorList>
            <person name="Zivanovic Y."/>
            <person name="Armengaud J."/>
            <person name="Lagorce A."/>
            <person name="Leplat C."/>
            <person name="Guerin P."/>
            <person name="Dutertre M."/>
            <person name="Anthouard V."/>
            <person name="Forterre P."/>
            <person name="Wincker P."/>
            <person name="Confalonieri F."/>
        </authorList>
    </citation>
    <scope>NUCLEOTIDE SEQUENCE [LARGE SCALE GENOMIC DNA]</scope>
    <source>
        <strain evidence="16">DSM 15229 / JCM 11827 / EJ3</strain>
    </source>
</reference>
<dbReference type="InterPro" id="IPR017721">
    <property type="entry name" value="IorA"/>
</dbReference>
<organism evidence="15 16">
    <name type="scientific">Thermococcus gammatolerans (strain DSM 15229 / JCM 11827 / EJ3)</name>
    <dbReference type="NCBI Taxonomy" id="593117"/>
    <lineage>
        <taxon>Archaea</taxon>
        <taxon>Methanobacteriati</taxon>
        <taxon>Methanobacteriota</taxon>
        <taxon>Thermococci</taxon>
        <taxon>Thermococcales</taxon>
        <taxon>Thermococcaceae</taxon>
        <taxon>Thermococcus</taxon>
    </lineage>
</organism>
<evidence type="ECO:0000256" key="3">
    <source>
        <dbReference type="ARBA" id="ARBA00022448"/>
    </source>
</evidence>
<keyword evidence="5 13" id="KW-0479">Metal-binding</keyword>
<dbReference type="Pfam" id="PF01855">
    <property type="entry name" value="POR_N"/>
    <property type="match status" value="1"/>
</dbReference>
<dbReference type="GO" id="GO:0046872">
    <property type="term" value="F:metal ion binding"/>
    <property type="evidence" value="ECO:0007669"/>
    <property type="project" value="UniProtKB-KW"/>
</dbReference>
<dbReference type="InterPro" id="IPR045025">
    <property type="entry name" value="HACL1-like"/>
</dbReference>
<dbReference type="Proteomes" id="UP000001488">
    <property type="component" value="Chromosome"/>
</dbReference>
<evidence type="ECO:0000256" key="5">
    <source>
        <dbReference type="ARBA" id="ARBA00022723"/>
    </source>
</evidence>
<dbReference type="CDD" id="cd02008">
    <property type="entry name" value="TPP_IOR_alpha"/>
    <property type="match status" value="1"/>
</dbReference>
<evidence type="ECO:0000313" key="15">
    <source>
        <dbReference type="EMBL" id="ACS33631.1"/>
    </source>
</evidence>
<dbReference type="Gene3D" id="3.40.50.970">
    <property type="match status" value="2"/>
</dbReference>
<dbReference type="PANTHER" id="PTHR43710">
    <property type="entry name" value="2-HYDROXYACYL-COA LYASE"/>
    <property type="match status" value="1"/>
</dbReference>
<dbReference type="PIRSF" id="PIRSF006439">
    <property type="entry name" value="Indolepyruvate_ferr_oxidored"/>
    <property type="match status" value="1"/>
</dbReference>
<evidence type="ECO:0000256" key="9">
    <source>
        <dbReference type="ARBA" id="ARBA00023004"/>
    </source>
</evidence>
<evidence type="ECO:0000256" key="4">
    <source>
        <dbReference type="ARBA" id="ARBA00022485"/>
    </source>
</evidence>
<feature type="domain" description="4Fe-4S ferredoxin-type" evidence="14">
    <location>
        <begin position="593"/>
        <end position="622"/>
    </location>
</feature>
<dbReference type="FunFam" id="3.40.50.970:FF:000039">
    <property type="entry name" value="Indolepyruvate oxidoreductase subunit IorA"/>
    <property type="match status" value="1"/>
</dbReference>
<dbReference type="GO" id="GO:0043805">
    <property type="term" value="F:indolepyruvate ferredoxin oxidoreductase activity"/>
    <property type="evidence" value="ECO:0007669"/>
    <property type="project" value="UniProtKB-UniRule"/>
</dbReference>
<evidence type="ECO:0000256" key="2">
    <source>
        <dbReference type="ARBA" id="ARBA00011238"/>
    </source>
</evidence>
<dbReference type="Pfam" id="PF13237">
    <property type="entry name" value="Fer4_10"/>
    <property type="match status" value="1"/>
</dbReference>
<dbReference type="STRING" id="593117.TGAM_1129"/>
<evidence type="ECO:0000256" key="1">
    <source>
        <dbReference type="ARBA" id="ARBA00002995"/>
    </source>
</evidence>
<feature type="binding site" evidence="13">
    <location>
        <position position="608"/>
    </location>
    <ligand>
        <name>[4Fe-4S] cluster</name>
        <dbReference type="ChEBI" id="CHEBI:49883"/>
        <label>1</label>
    </ligand>
</feature>
<dbReference type="SUPFAM" id="SSF52518">
    <property type="entry name" value="Thiamin diphosphate-binding fold (THDP-binding)"/>
    <property type="match status" value="2"/>
</dbReference>
<keyword evidence="8 15" id="KW-0560">Oxidoreductase</keyword>
<evidence type="ECO:0000256" key="6">
    <source>
        <dbReference type="ARBA" id="ARBA00022737"/>
    </source>
</evidence>
<dbReference type="InterPro" id="IPR029061">
    <property type="entry name" value="THDP-binding"/>
</dbReference>
<proteinExistence type="predicted"/>
<keyword evidence="10 13" id="KW-0411">Iron-sulfur</keyword>
<dbReference type="EC" id="1.2.7.8" evidence="12"/>
<keyword evidence="7" id="KW-0249">Electron transport</keyword>
<dbReference type="Gene3D" id="3.30.70.20">
    <property type="match status" value="1"/>
</dbReference>
<evidence type="ECO:0000256" key="10">
    <source>
        <dbReference type="ARBA" id="ARBA00023014"/>
    </source>
</evidence>
<keyword evidence="15" id="KW-0670">Pyruvate</keyword>
<keyword evidence="9 13" id="KW-0408">Iron</keyword>
<dbReference type="InterPro" id="IPR017896">
    <property type="entry name" value="4Fe4S_Fe-S-bd"/>
</dbReference>
<dbReference type="FunFam" id="3.40.50.970:FF:000109">
    <property type="entry name" value="Indolepyruvate oxidoreductase subunit IorA"/>
    <property type="match status" value="1"/>
</dbReference>
<feature type="binding site" evidence="13">
    <location>
        <position position="639"/>
    </location>
    <ligand>
        <name>[4Fe-4S] cluster</name>
        <dbReference type="ChEBI" id="CHEBI:49883"/>
        <label>2</label>
    </ligand>
</feature>
<dbReference type="InterPro" id="IPR002880">
    <property type="entry name" value="Pyrv_Fd/Flavodoxin_OxRdtase_N"/>
</dbReference>
<comment type="cofactor">
    <cofactor evidence="13">
        <name>[4Fe-4S] cluster</name>
        <dbReference type="ChEBI" id="CHEBI:49883"/>
    </cofactor>
    <text evidence="13">Binds 2 [4Fe-4S] clusters. In this family the first cluster has a non-standard and varying [4Fe-4S] binding motif CX(2)CX(2)CX(4-5)CP.</text>
</comment>
<accession>C5A5W9</accession>
<dbReference type="PANTHER" id="PTHR43710:SF6">
    <property type="entry name" value="INDOLEPYRUVATE OXIDOREDUCTASE SUBUNIT IORA"/>
    <property type="match status" value="1"/>
</dbReference>
<evidence type="ECO:0000256" key="11">
    <source>
        <dbReference type="ARBA" id="ARBA00048332"/>
    </source>
</evidence>
<comment type="catalytic activity">
    <reaction evidence="11">
        <text>indole-3-pyruvate + 2 oxidized [2Fe-2S]-[ferredoxin] + CoA = (indol-3-yl)acetyl-CoA + 2 reduced [2Fe-2S]-[ferredoxin] + CO2 + H(+)</text>
        <dbReference type="Rhea" id="RHEA:12645"/>
        <dbReference type="Rhea" id="RHEA-COMP:10000"/>
        <dbReference type="Rhea" id="RHEA-COMP:10001"/>
        <dbReference type="ChEBI" id="CHEBI:15378"/>
        <dbReference type="ChEBI" id="CHEBI:16526"/>
        <dbReference type="ChEBI" id="CHEBI:17640"/>
        <dbReference type="ChEBI" id="CHEBI:33737"/>
        <dbReference type="ChEBI" id="CHEBI:33738"/>
        <dbReference type="ChEBI" id="CHEBI:57271"/>
        <dbReference type="ChEBI" id="CHEBI:57287"/>
        <dbReference type="EC" id="1.2.7.8"/>
    </reaction>
</comment>
<name>C5A5W9_THEGJ</name>
<feature type="binding site" evidence="13">
    <location>
        <position position="614"/>
    </location>
    <ligand>
        <name>[4Fe-4S] cluster</name>
        <dbReference type="ChEBI" id="CHEBI:49883"/>
        <label>2</label>
    </ligand>
</feature>
<evidence type="ECO:0000256" key="8">
    <source>
        <dbReference type="ARBA" id="ARBA00023002"/>
    </source>
</evidence>